<dbReference type="Gene3D" id="3.90.1720.10">
    <property type="entry name" value="endopeptidase domain like (from Nostoc punctiforme)"/>
    <property type="match status" value="1"/>
</dbReference>
<evidence type="ECO:0000256" key="3">
    <source>
        <dbReference type="ARBA" id="ARBA00022801"/>
    </source>
</evidence>
<dbReference type="Pfam" id="PF00877">
    <property type="entry name" value="NLPC_P60"/>
    <property type="match status" value="1"/>
</dbReference>
<dbReference type="GO" id="GO:0006508">
    <property type="term" value="P:proteolysis"/>
    <property type="evidence" value="ECO:0007669"/>
    <property type="project" value="UniProtKB-KW"/>
</dbReference>
<sequence>MKNKKLLIGASLITMLTTGAIGGVIPIQNASAHDISANQVSTQYTVTDTIQTNQEGEVSTTVTQLNAQETTNSQVSSSSKGTSIYQAALSQVGAIQDCTMLVTNALKSVGINYHDWPAGYMSLGTIVSVSEAQPGDLIYYANGGMGLAHIAVYAGNGQAIHGGWLGNQTVVNSADIGSGAVYIRVK</sequence>
<name>A0A134A4T4_9BACL</name>
<feature type="chain" id="PRO_5038632523" evidence="5">
    <location>
        <begin position="23"/>
        <end position="186"/>
    </location>
</feature>
<dbReference type="OrthoDB" id="9813118at2"/>
<organism evidence="7 8">
    <name type="scientific">Gemella haemolysans</name>
    <dbReference type="NCBI Taxonomy" id="1379"/>
    <lineage>
        <taxon>Bacteria</taxon>
        <taxon>Bacillati</taxon>
        <taxon>Bacillota</taxon>
        <taxon>Bacilli</taxon>
        <taxon>Bacillales</taxon>
        <taxon>Gemellaceae</taxon>
        <taxon>Gemella</taxon>
    </lineage>
</organism>
<comment type="caution">
    <text evidence="7">The sequence shown here is derived from an EMBL/GenBank/DDBJ whole genome shotgun (WGS) entry which is preliminary data.</text>
</comment>
<protein>
    <submittedName>
        <fullName evidence="7">NlpC/P60 family protein</fullName>
    </submittedName>
</protein>
<keyword evidence="3" id="KW-0378">Hydrolase</keyword>
<feature type="signal peptide" evidence="5">
    <location>
        <begin position="1"/>
        <end position="22"/>
    </location>
</feature>
<dbReference type="RefSeq" id="WP_060913668.1">
    <property type="nucleotide sequence ID" value="NZ_KQ959928.1"/>
</dbReference>
<dbReference type="Proteomes" id="UP000070355">
    <property type="component" value="Unassembled WGS sequence"/>
</dbReference>
<evidence type="ECO:0000313" key="7">
    <source>
        <dbReference type="EMBL" id="KXB62711.1"/>
    </source>
</evidence>
<dbReference type="GO" id="GO:0008234">
    <property type="term" value="F:cysteine-type peptidase activity"/>
    <property type="evidence" value="ECO:0007669"/>
    <property type="project" value="UniProtKB-KW"/>
</dbReference>
<dbReference type="EMBL" id="LSDC01000021">
    <property type="protein sequence ID" value="KXB62711.1"/>
    <property type="molecule type" value="Genomic_DNA"/>
</dbReference>
<dbReference type="SUPFAM" id="SSF54001">
    <property type="entry name" value="Cysteine proteinases"/>
    <property type="match status" value="1"/>
</dbReference>
<accession>A0A134A4T4</accession>
<gene>
    <name evidence="7" type="ORF">HMPREF3186_00379</name>
</gene>
<reference evidence="8" key="1">
    <citation type="submission" date="2016-01" db="EMBL/GenBank/DDBJ databases">
        <authorList>
            <person name="Mitreva M."/>
            <person name="Pepin K.H."/>
            <person name="Mihindukulasuriya K.A."/>
            <person name="Fulton R."/>
            <person name="Fronick C."/>
            <person name="O'Laughlin M."/>
            <person name="Miner T."/>
            <person name="Herter B."/>
            <person name="Rosa B.A."/>
            <person name="Cordes M."/>
            <person name="Tomlinson C."/>
            <person name="Wollam A."/>
            <person name="Palsikar V.B."/>
            <person name="Mardis E.R."/>
            <person name="Wilson R.K."/>
        </authorList>
    </citation>
    <scope>NUCLEOTIDE SEQUENCE [LARGE SCALE GENOMIC DNA]</scope>
    <source>
        <strain evidence="8">DNF01167</strain>
    </source>
</reference>
<dbReference type="InterPro" id="IPR000064">
    <property type="entry name" value="NLP_P60_dom"/>
</dbReference>
<feature type="domain" description="NlpC/P60" evidence="6">
    <location>
        <begin position="65"/>
        <end position="186"/>
    </location>
</feature>
<dbReference type="InterPro" id="IPR038765">
    <property type="entry name" value="Papain-like_cys_pep_sf"/>
</dbReference>
<dbReference type="PATRIC" id="fig|1379.3.peg.375"/>
<dbReference type="STRING" id="1379.HMPREF3186_00379"/>
<proteinExistence type="inferred from homology"/>
<evidence type="ECO:0000256" key="5">
    <source>
        <dbReference type="SAM" id="SignalP"/>
    </source>
</evidence>
<evidence type="ECO:0000313" key="8">
    <source>
        <dbReference type="Proteomes" id="UP000070355"/>
    </source>
</evidence>
<evidence type="ECO:0000259" key="6">
    <source>
        <dbReference type="PROSITE" id="PS51935"/>
    </source>
</evidence>
<evidence type="ECO:0000256" key="2">
    <source>
        <dbReference type="ARBA" id="ARBA00022670"/>
    </source>
</evidence>
<keyword evidence="2" id="KW-0645">Protease</keyword>
<comment type="similarity">
    <text evidence="1">Belongs to the peptidase C40 family.</text>
</comment>
<evidence type="ECO:0000256" key="4">
    <source>
        <dbReference type="ARBA" id="ARBA00022807"/>
    </source>
</evidence>
<dbReference type="PROSITE" id="PS51935">
    <property type="entry name" value="NLPC_P60"/>
    <property type="match status" value="1"/>
</dbReference>
<evidence type="ECO:0000256" key="1">
    <source>
        <dbReference type="ARBA" id="ARBA00007074"/>
    </source>
</evidence>
<keyword evidence="5" id="KW-0732">Signal</keyword>
<keyword evidence="4" id="KW-0788">Thiol protease</keyword>
<dbReference type="AlphaFoldDB" id="A0A134A4T4"/>